<keyword evidence="1" id="KW-1133">Transmembrane helix</keyword>
<evidence type="ECO:0000313" key="3">
    <source>
        <dbReference type="EMBL" id="UQX11588.1"/>
    </source>
</evidence>
<proteinExistence type="predicted"/>
<gene>
    <name evidence="3" type="primary">mftF</name>
    <name evidence="3" type="ORF">M5I08_03680</name>
</gene>
<dbReference type="PANTHER" id="PTHR43646">
    <property type="entry name" value="GLYCOSYLTRANSFERASE"/>
    <property type="match status" value="1"/>
</dbReference>
<organism evidence="3 4">
    <name type="scientific">Candidatus Mycobacterium methanotrophicum</name>
    <dbReference type="NCBI Taxonomy" id="2943498"/>
    <lineage>
        <taxon>Bacteria</taxon>
        <taxon>Bacillati</taxon>
        <taxon>Actinomycetota</taxon>
        <taxon>Actinomycetes</taxon>
        <taxon>Mycobacteriales</taxon>
        <taxon>Mycobacteriaceae</taxon>
        <taxon>Mycobacterium</taxon>
    </lineage>
</organism>
<dbReference type="Pfam" id="PF00535">
    <property type="entry name" value="Glycos_transf_2"/>
    <property type="match status" value="1"/>
</dbReference>
<name>A0ABY4QMQ3_9MYCO</name>
<dbReference type="InterPro" id="IPR001173">
    <property type="entry name" value="Glyco_trans_2-like"/>
</dbReference>
<dbReference type="NCBIfam" id="TIGR03965">
    <property type="entry name" value="mycofact_glyco"/>
    <property type="match status" value="1"/>
</dbReference>
<feature type="transmembrane region" description="Helical" evidence="1">
    <location>
        <begin position="320"/>
        <end position="345"/>
    </location>
</feature>
<dbReference type="InterPro" id="IPR023981">
    <property type="entry name" value="MftF"/>
</dbReference>
<protein>
    <submittedName>
        <fullName evidence="3">Mycofactocin biosynthesis glycosyltransferase MftF</fullName>
    </submittedName>
</protein>
<keyword evidence="4" id="KW-1185">Reference proteome</keyword>
<keyword evidence="1" id="KW-0812">Transmembrane</keyword>
<dbReference type="EMBL" id="CP097320">
    <property type="protein sequence ID" value="UQX11588.1"/>
    <property type="molecule type" value="Genomic_DNA"/>
</dbReference>
<sequence>MTQTRLPDGFAVQVDRRVRVLGQGSALLGGSPIRLLRLAPAAHDMLADGRLKVHDAVSAELARTLLDATVAHPRPAGGPSHRDVTVVIPVRDNPYGLRRLVAALRGLRIIVVDDGSSAAIERADFAGQHRDVEVLRHTHSKGPAAARNTGLAACKTGFVAFLDSDVVPRRGWLEVLLGHFCDPTVALVAPRIVGLAQTDNLVARYEAVRSSLDLGQREAPVIPYTSVSYVPSAAIICRTGKLREIGGFDETLRSGEDVDLCWRLVEAGARLRYEPIAQVGHDHRTQLRDWIARKAFYGGSAAPLSVRHPDKIAPLMISGWALAAWILMAIGSSFTYLASLVVAALTGHRTARTLQGVDTQMTDVLTVASRGLWSAALQLASAICRHYWPVALLAAIVFRPARRLVLIAAVADGVVDWASRRRSADEDAKPIGLLTYLVLKCLDDLAYGLGLWYSVVRDRNVGPLKPQIRV</sequence>
<evidence type="ECO:0000313" key="4">
    <source>
        <dbReference type="Proteomes" id="UP001056610"/>
    </source>
</evidence>
<accession>A0ABY4QMQ3</accession>
<feature type="domain" description="Glycosyltransferase 2-like" evidence="2">
    <location>
        <begin position="85"/>
        <end position="237"/>
    </location>
</feature>
<dbReference type="Proteomes" id="UP001056610">
    <property type="component" value="Chromosome"/>
</dbReference>
<dbReference type="PANTHER" id="PTHR43646:SF6">
    <property type="entry name" value="PRE-MYCOFACTOCIN GLYCOSYLTRANSFERASE"/>
    <property type="match status" value="1"/>
</dbReference>
<evidence type="ECO:0000259" key="2">
    <source>
        <dbReference type="Pfam" id="PF00535"/>
    </source>
</evidence>
<reference evidence="3" key="1">
    <citation type="submission" date="2022-05" db="EMBL/GenBank/DDBJ databases">
        <title>A methanotrophic Mycobacterium dominates a cave microbial ecosystem.</title>
        <authorList>
            <person name="Van Spanning R.J.M."/>
            <person name="Guan Q."/>
            <person name="Melkonian C."/>
            <person name="Gallant J."/>
            <person name="Polerecky L."/>
            <person name="Flot J.-F."/>
            <person name="Brandt B.W."/>
            <person name="Braster M."/>
            <person name="Iturbe Espinoza P."/>
            <person name="Aerts J."/>
            <person name="Meima-Franke M."/>
            <person name="Piersma S.R."/>
            <person name="Bunduc C."/>
            <person name="Ummels R."/>
            <person name="Pain A."/>
            <person name="Fleming E.J."/>
            <person name="van der Wel N."/>
            <person name="Gherman V.D."/>
            <person name="Sarbu S.M."/>
            <person name="Bodelier P.L.E."/>
            <person name="Bitter W."/>
        </authorList>
    </citation>
    <scope>NUCLEOTIDE SEQUENCE</scope>
    <source>
        <strain evidence="3">Sulfur Cave</strain>
    </source>
</reference>
<keyword evidence="1" id="KW-0472">Membrane</keyword>
<dbReference type="RefSeq" id="WP_219069235.1">
    <property type="nucleotide sequence ID" value="NZ_CAJUXY010000052.1"/>
</dbReference>
<evidence type="ECO:0000256" key="1">
    <source>
        <dbReference type="SAM" id="Phobius"/>
    </source>
</evidence>